<evidence type="ECO:0000313" key="6">
    <source>
        <dbReference type="EMBL" id="PBQ24910.1"/>
    </source>
</evidence>
<dbReference type="Proteomes" id="UP000676478">
    <property type="component" value="Unassembled WGS sequence"/>
</dbReference>
<dbReference type="InterPro" id="IPR036388">
    <property type="entry name" value="WH-like_DNA-bd_sf"/>
</dbReference>
<reference evidence="7" key="2">
    <citation type="submission" date="2018-05" db="EMBL/GenBank/DDBJ databases">
        <title>Genome Comparison of Lactic Acid Bacteria Isolated from non-Wheat Sourdough.</title>
        <authorList>
            <person name="Rice T."/>
            <person name="Axel C."/>
            <person name="Lynch K.M."/>
            <person name="Benz C."/>
            <person name="Arendt E.K."/>
            <person name="Coffey A."/>
        </authorList>
    </citation>
    <scope>NUCLEOTIDE SEQUENCE</scope>
    <source>
        <strain evidence="7">TR055</strain>
    </source>
</reference>
<organism evidence="5 9">
    <name type="scientific">Levilactobacillus brevis</name>
    <name type="common">Lactobacillus brevis</name>
    <dbReference type="NCBI Taxonomy" id="1580"/>
    <lineage>
        <taxon>Bacteria</taxon>
        <taxon>Bacillati</taxon>
        <taxon>Bacillota</taxon>
        <taxon>Bacilli</taxon>
        <taxon>Lactobacillales</taxon>
        <taxon>Lactobacillaceae</taxon>
        <taxon>Levilactobacillus</taxon>
    </lineage>
</organism>
<evidence type="ECO:0000259" key="4">
    <source>
        <dbReference type="PROSITE" id="PS50995"/>
    </source>
</evidence>
<keyword evidence="2" id="KW-0238">DNA-binding</keyword>
<dbReference type="Proteomes" id="UP000785759">
    <property type="component" value="Unassembled WGS sequence"/>
</dbReference>
<dbReference type="EMBL" id="JAERKF010000006">
    <property type="protein sequence ID" value="MBS1010403.1"/>
    <property type="molecule type" value="Genomic_DNA"/>
</dbReference>
<dbReference type="SMART" id="SM00347">
    <property type="entry name" value="HTH_MARR"/>
    <property type="match status" value="1"/>
</dbReference>
<dbReference type="GO" id="GO:0003700">
    <property type="term" value="F:DNA-binding transcription factor activity"/>
    <property type="evidence" value="ECO:0007669"/>
    <property type="project" value="InterPro"/>
</dbReference>
<keyword evidence="3" id="KW-0804">Transcription</keyword>
<dbReference type="PANTHER" id="PTHR42756">
    <property type="entry name" value="TRANSCRIPTIONAL REGULATOR, MARR"/>
    <property type="match status" value="1"/>
</dbReference>
<dbReference type="Gene3D" id="1.10.10.10">
    <property type="entry name" value="Winged helix-like DNA-binding domain superfamily/Winged helix DNA-binding domain"/>
    <property type="match status" value="1"/>
</dbReference>
<proteinExistence type="predicted"/>
<dbReference type="EMBL" id="NVYO01000001">
    <property type="protein sequence ID" value="PBQ24910.1"/>
    <property type="molecule type" value="Genomic_DNA"/>
</dbReference>
<dbReference type="AlphaFoldDB" id="A0A0C1PSI3"/>
<evidence type="ECO:0000256" key="1">
    <source>
        <dbReference type="ARBA" id="ARBA00023015"/>
    </source>
</evidence>
<dbReference type="CDD" id="cd00090">
    <property type="entry name" value="HTH_ARSR"/>
    <property type="match status" value="1"/>
</dbReference>
<dbReference type="GeneID" id="56994195"/>
<name>A0A0C1PSI3_LEVBR</name>
<evidence type="ECO:0000313" key="9">
    <source>
        <dbReference type="Proteomes" id="UP000676478"/>
    </source>
</evidence>
<feature type="domain" description="HTH marR-type" evidence="4">
    <location>
        <begin position="1"/>
        <end position="141"/>
    </location>
</feature>
<dbReference type="PROSITE" id="PS01117">
    <property type="entry name" value="HTH_MARR_1"/>
    <property type="match status" value="1"/>
</dbReference>
<dbReference type="PANTHER" id="PTHR42756:SF1">
    <property type="entry name" value="TRANSCRIPTIONAL REPRESSOR OF EMRAB OPERON"/>
    <property type="match status" value="1"/>
</dbReference>
<dbReference type="SUPFAM" id="SSF46785">
    <property type="entry name" value="Winged helix' DNA-binding domain"/>
    <property type="match status" value="1"/>
</dbReference>
<evidence type="ECO:0000256" key="3">
    <source>
        <dbReference type="ARBA" id="ARBA00023163"/>
    </source>
</evidence>
<keyword evidence="1" id="KW-0805">Transcription regulation</keyword>
<dbReference type="RefSeq" id="WP_021741690.1">
    <property type="nucleotide sequence ID" value="NZ_CAKMAP010000001.1"/>
</dbReference>
<reference evidence="5" key="3">
    <citation type="submission" date="2020-12" db="EMBL/GenBank/DDBJ databases">
        <authorList>
            <person name="Mcmullen J.G."/>
        </authorList>
    </citation>
    <scope>NUCLEOTIDE SEQUENCE</scope>
    <source>
        <strain evidence="5">Dm-2019-70</strain>
    </source>
</reference>
<dbReference type="PROSITE" id="PS50995">
    <property type="entry name" value="HTH_MARR_2"/>
    <property type="match status" value="1"/>
</dbReference>
<sequence>MSDLFKQETTASKLIEFGMLRHVADDIADRDDDHPERQMIFQGQGKILLALMQEDHLAQKELAERLNLTAQSTAEFVRKLEKKGFVTRMKSPTDQRVTVVSITDAGRKETTKNVQQIPPFLTILDDTELDQLSHILDKINQHMYEEVNAANPTWFNKFHQVIMNRMLSQLHSGEDR</sequence>
<comment type="caution">
    <text evidence="5">The sequence shown here is derived from an EMBL/GenBank/DDBJ whole genome shotgun (WGS) entry which is preliminary data.</text>
</comment>
<dbReference type="Proteomes" id="UP000217918">
    <property type="component" value="Unassembled WGS sequence"/>
</dbReference>
<evidence type="ECO:0000256" key="2">
    <source>
        <dbReference type="ARBA" id="ARBA00023125"/>
    </source>
</evidence>
<evidence type="ECO:0000313" key="8">
    <source>
        <dbReference type="Proteomes" id="UP000217918"/>
    </source>
</evidence>
<dbReference type="PRINTS" id="PR00598">
    <property type="entry name" value="HTHMARR"/>
</dbReference>
<dbReference type="InterPro" id="IPR036390">
    <property type="entry name" value="WH_DNA-bd_sf"/>
</dbReference>
<dbReference type="InterPro" id="IPR000835">
    <property type="entry name" value="HTH_MarR-typ"/>
</dbReference>
<gene>
    <name evidence="6" type="ORF">CNR29_13110</name>
    <name evidence="7" type="ORF">DIS17_06885</name>
    <name evidence="5" type="ORF">JK167_06100</name>
</gene>
<evidence type="ECO:0000313" key="7">
    <source>
        <dbReference type="EMBL" id="TOZ04248.1"/>
    </source>
</evidence>
<reference evidence="6 8" key="1">
    <citation type="submission" date="2017-09" db="EMBL/GenBank/DDBJ databases">
        <title>Genome sequence of Lactobacillus brevis D7.</title>
        <authorList>
            <person name="Kwon M.-S."/>
            <person name="Lim S.K."/>
            <person name="Choi H.-J."/>
        </authorList>
    </citation>
    <scope>NUCLEOTIDE SEQUENCE [LARGE SCALE GENOMIC DNA]</scope>
    <source>
        <strain evidence="6 8">D7</strain>
    </source>
</reference>
<evidence type="ECO:0000313" key="5">
    <source>
        <dbReference type="EMBL" id="MBS1010403.1"/>
    </source>
</evidence>
<accession>A0A0C1PSI3</accession>
<dbReference type="OrthoDB" id="2309055at2"/>
<reference evidence="5" key="4">
    <citation type="submission" date="2022-09" db="EMBL/GenBank/DDBJ databases">
        <title>Genome-inferred correspondence between phylogeny and metabolic traits in the wild Drosophila gut microbiome.</title>
        <authorList>
            <person name="Bueno E."/>
            <person name="Blow F."/>
            <person name="Douglas A.E."/>
        </authorList>
    </citation>
    <scope>NUCLEOTIDE SEQUENCE</scope>
    <source>
        <strain evidence="5">Dm-2019-70</strain>
    </source>
</reference>
<protein>
    <submittedName>
        <fullName evidence="5 6">Transcriptional regulator</fullName>
    </submittedName>
</protein>
<dbReference type="InterPro" id="IPR023187">
    <property type="entry name" value="Tscrpt_reg_MarR-type_CS"/>
</dbReference>
<dbReference type="Pfam" id="PF01047">
    <property type="entry name" value="MarR"/>
    <property type="match status" value="1"/>
</dbReference>
<dbReference type="InterPro" id="IPR011991">
    <property type="entry name" value="ArsR-like_HTH"/>
</dbReference>
<dbReference type="EMBL" id="QFDK01000006">
    <property type="protein sequence ID" value="TOZ04248.1"/>
    <property type="molecule type" value="Genomic_DNA"/>
</dbReference>
<dbReference type="GO" id="GO:0003677">
    <property type="term" value="F:DNA binding"/>
    <property type="evidence" value="ECO:0007669"/>
    <property type="project" value="UniProtKB-KW"/>
</dbReference>